<dbReference type="GO" id="GO:0015929">
    <property type="term" value="F:hexosaminidase activity"/>
    <property type="evidence" value="ECO:0007669"/>
    <property type="project" value="UniProtKB-ARBA"/>
</dbReference>
<dbReference type="AlphaFoldDB" id="A0A9D1UY94"/>
<organism evidence="6 7">
    <name type="scientific">Candidatus Odoribacter faecigallinarum</name>
    <dbReference type="NCBI Taxonomy" id="2838706"/>
    <lineage>
        <taxon>Bacteria</taxon>
        <taxon>Pseudomonadati</taxon>
        <taxon>Bacteroidota</taxon>
        <taxon>Bacteroidia</taxon>
        <taxon>Bacteroidales</taxon>
        <taxon>Odoribacteraceae</taxon>
        <taxon>Odoribacter</taxon>
    </lineage>
</organism>
<evidence type="ECO:0000313" key="6">
    <source>
        <dbReference type="EMBL" id="HIX02567.1"/>
    </source>
</evidence>
<evidence type="ECO:0000256" key="1">
    <source>
        <dbReference type="ARBA" id="ARBA00022801"/>
    </source>
</evidence>
<feature type="domain" description="GH84" evidence="5">
    <location>
        <begin position="148"/>
        <end position="415"/>
    </location>
</feature>
<dbReference type="SUPFAM" id="SSF140657">
    <property type="entry name" value="Hyaluronidase post-catalytic domain-like"/>
    <property type="match status" value="1"/>
</dbReference>
<dbReference type="GO" id="GO:0005975">
    <property type="term" value="P:carbohydrate metabolic process"/>
    <property type="evidence" value="ECO:0007669"/>
    <property type="project" value="UniProtKB-ARBA"/>
</dbReference>
<accession>A0A9D1UY94</accession>
<dbReference type="Gene3D" id="3.20.20.80">
    <property type="entry name" value="Glycosidases"/>
    <property type="match status" value="1"/>
</dbReference>
<proteinExistence type="inferred from homology"/>
<dbReference type="SUPFAM" id="SSF49785">
    <property type="entry name" value="Galactose-binding domain-like"/>
    <property type="match status" value="1"/>
</dbReference>
<dbReference type="InterPro" id="IPR017853">
    <property type="entry name" value="GH"/>
</dbReference>
<comment type="caution">
    <text evidence="6">The sequence shown here is derived from an EMBL/GenBank/DDBJ whole genome shotgun (WGS) entry which is preliminary data.</text>
</comment>
<gene>
    <name evidence="6" type="ORF">H9863_00410</name>
</gene>
<dbReference type="PANTHER" id="PTHR13170:SF16">
    <property type="entry name" value="PROTEIN O-GLCNACASE"/>
    <property type="match status" value="1"/>
</dbReference>
<evidence type="ECO:0000256" key="4">
    <source>
        <dbReference type="SAM" id="SignalP"/>
    </source>
</evidence>
<dbReference type="InterPro" id="IPR011496">
    <property type="entry name" value="O-GlcNAcase_cat"/>
</dbReference>
<keyword evidence="4" id="KW-0732">Signal</keyword>
<dbReference type="InterPro" id="IPR013780">
    <property type="entry name" value="Glyco_hydro_b"/>
</dbReference>
<dbReference type="Pfam" id="PF18344">
    <property type="entry name" value="CBM32"/>
    <property type="match status" value="1"/>
</dbReference>
<dbReference type="Pfam" id="PF07555">
    <property type="entry name" value="NAGidase"/>
    <property type="match status" value="1"/>
</dbReference>
<protein>
    <submittedName>
        <fullName evidence="6">Beta-N-acetylglucosaminidase domain-containing protein</fullName>
    </submittedName>
</protein>
<dbReference type="Gene3D" id="3.30.379.10">
    <property type="entry name" value="Chitobiase/beta-hexosaminidase domain 2-like"/>
    <property type="match status" value="1"/>
</dbReference>
<dbReference type="SUPFAM" id="SSF51445">
    <property type="entry name" value="(Trans)glycosidases"/>
    <property type="match status" value="1"/>
</dbReference>
<dbReference type="Gene3D" id="2.60.40.1180">
    <property type="entry name" value="Golgi alpha-mannosidase II"/>
    <property type="match status" value="1"/>
</dbReference>
<dbReference type="InterPro" id="IPR008979">
    <property type="entry name" value="Galactose-bd-like_sf"/>
</dbReference>
<comment type="similarity">
    <text evidence="3">Belongs to the glycosyl hydrolase 84 family.</text>
</comment>
<dbReference type="Proteomes" id="UP000824202">
    <property type="component" value="Unassembled WGS sequence"/>
</dbReference>
<dbReference type="InterPro" id="IPR048162">
    <property type="entry name" value="O-GlcNAcase_BT_4395-like"/>
</dbReference>
<evidence type="ECO:0000259" key="5">
    <source>
        <dbReference type="PROSITE" id="PS52009"/>
    </source>
</evidence>
<dbReference type="PANTHER" id="PTHR13170">
    <property type="entry name" value="O-GLCNACASE"/>
    <property type="match status" value="1"/>
</dbReference>
<dbReference type="InterPro" id="IPR029018">
    <property type="entry name" value="Hex-like_dom2"/>
</dbReference>
<dbReference type="PROSITE" id="PS52009">
    <property type="entry name" value="GH84"/>
    <property type="match status" value="1"/>
</dbReference>
<dbReference type="GO" id="GO:1901135">
    <property type="term" value="P:carbohydrate derivative metabolic process"/>
    <property type="evidence" value="ECO:0007669"/>
    <property type="project" value="UniProtKB-ARBA"/>
</dbReference>
<feature type="chain" id="PRO_5039322957" evidence="4">
    <location>
        <begin position="21"/>
        <end position="742"/>
    </location>
</feature>
<dbReference type="SUPFAM" id="SSF55545">
    <property type="entry name" value="beta-N-acetylhexosaminidase-like domain"/>
    <property type="match status" value="1"/>
</dbReference>
<evidence type="ECO:0000256" key="3">
    <source>
        <dbReference type="PROSITE-ProRule" id="PRU01353"/>
    </source>
</evidence>
<reference evidence="6" key="2">
    <citation type="submission" date="2021-04" db="EMBL/GenBank/DDBJ databases">
        <authorList>
            <person name="Gilroy R."/>
        </authorList>
    </citation>
    <scope>NUCLEOTIDE SEQUENCE</scope>
    <source>
        <strain evidence="6">23274</strain>
    </source>
</reference>
<dbReference type="NCBIfam" id="NF041654">
    <property type="entry name" value="GlcNAcase"/>
    <property type="match status" value="1"/>
</dbReference>
<reference evidence="6" key="1">
    <citation type="journal article" date="2021" name="PeerJ">
        <title>Extensive microbial diversity within the chicken gut microbiome revealed by metagenomics and culture.</title>
        <authorList>
            <person name="Gilroy R."/>
            <person name="Ravi A."/>
            <person name="Getino M."/>
            <person name="Pursley I."/>
            <person name="Horton D.L."/>
            <person name="Alikhan N.F."/>
            <person name="Baker D."/>
            <person name="Gharbi K."/>
            <person name="Hall N."/>
            <person name="Watson M."/>
            <person name="Adriaenssens E.M."/>
            <person name="Foster-Nyarko E."/>
            <person name="Jarju S."/>
            <person name="Secka A."/>
            <person name="Antonio M."/>
            <person name="Oren A."/>
            <person name="Chaudhuri R.R."/>
            <person name="La Ragione R."/>
            <person name="Hildebrand F."/>
            <person name="Pallen M.J."/>
        </authorList>
    </citation>
    <scope>NUCLEOTIDE SEQUENCE</scope>
    <source>
        <strain evidence="6">23274</strain>
    </source>
</reference>
<dbReference type="InterPro" id="IPR015882">
    <property type="entry name" value="HEX_bac_N"/>
</dbReference>
<keyword evidence="2 3" id="KW-0326">Glycosidase</keyword>
<feature type="active site" description="Proton donor" evidence="3">
    <location>
        <position position="263"/>
    </location>
</feature>
<dbReference type="Gene3D" id="1.20.58.460">
    <property type="entry name" value="Hyaluronidase post-catalytic domain-like"/>
    <property type="match status" value="1"/>
</dbReference>
<dbReference type="Pfam" id="PF21809">
    <property type="entry name" value="Glyco_hydro_84_hel"/>
    <property type="match status" value="1"/>
</dbReference>
<name>A0A9D1UY94_9BACT</name>
<keyword evidence="1 3" id="KW-0378">Hydrolase</keyword>
<feature type="signal peptide" evidence="4">
    <location>
        <begin position="1"/>
        <end position="20"/>
    </location>
</feature>
<sequence>MNRKIIFLVLCLLSGYIAMAQQAEVSPVPQNMQLKSGHLSLGGEVQVLGREEADSHAVAKLDALLPLGDGKNGKVDIYIGERGDKAVRKYAQKIPKEAEGYYLSVDENKIVLAGNDERGTFYAVQTLAQLLDKGVLPFVEITDYPVVRFRGVVEGFYGTPWSHEARMSQLEFYGRHKMNTYIYGPKDDPYHRTPHWREPYPEEEARQIAELARQAKENAVDFVWAIHPGQDIKWNDADRDLLLAKFEKMYRLGVRSFAVFFDDISGEGTNPEKQAALLNYIDERFIQAKGDVTPLIMCPTIYNKAWNGQLPDYLPTLGERLNPSIQIMWTGNSVISDITLEGVEWVNPLIKRKAYIWWNYPVTDYIRDRLLMGRVYGLEKEAGSQISGFTSNPMEHPEASKIAIASIADFAWNPQAFDSEASWKRAVRDVLPGDADALQVFASHNADLGENGHGYRREESVEIQPVAQRYLNACRTAGAGTREDALLLRRAYADMVEAADRLLVNEENPALIRELKPWLLQFRVVGVSGMAAIDLMEAAEKGDALLFEKKYKHLRALQKQRYLINQQYNQNPYHPGAVSASLVMQPLADSLFVLATFRHNQATGDTLPVVLYTSPHKAYSNIPQCANLPVRVKGNRVYLSPVLEVVHWLPEQYLGIALEKNASLGTVAMDFGMPGAEVWLKLEVSADGKDWQPLVLSADGAKGKLKADAAGVTARYVRLTNTGDDNRDVRLKAFSVYLNKQE</sequence>
<dbReference type="InterPro" id="IPR049478">
    <property type="entry name" value="BT_4395-like_hel"/>
</dbReference>
<dbReference type="InterPro" id="IPR051822">
    <property type="entry name" value="Glycosyl_Hydrolase_84"/>
</dbReference>
<dbReference type="Pfam" id="PF02838">
    <property type="entry name" value="Glyco_hydro_20b"/>
    <property type="match status" value="1"/>
</dbReference>
<evidence type="ECO:0000256" key="2">
    <source>
        <dbReference type="ARBA" id="ARBA00023295"/>
    </source>
</evidence>
<dbReference type="EMBL" id="DXFT01000008">
    <property type="protein sequence ID" value="HIX02567.1"/>
    <property type="molecule type" value="Genomic_DNA"/>
</dbReference>
<evidence type="ECO:0000313" key="7">
    <source>
        <dbReference type="Proteomes" id="UP000824202"/>
    </source>
</evidence>